<sequence length="122" mass="13511">MLTGGCLPVVVGSCPRIACCKILEANSCRMMCPPGVTQGRDPIVLPRDAPARGRRARIQRPDIRRKGEGGRMHSRAERVSTRRLSTVDRRTFPRGLRPRIREGMTPHHTNPTSTSSLARISS</sequence>
<keyword evidence="3" id="KW-1185">Reference proteome</keyword>
<reference evidence="2 3" key="1">
    <citation type="journal article" date="2023" name="Plants (Basel)">
        <title>Bridging the Gap: Combining Genomics and Transcriptomics Approaches to Understand Stylosanthes scabra, an Orphan Legume from the Brazilian Caatinga.</title>
        <authorList>
            <person name="Ferreira-Neto J.R.C."/>
            <person name="da Silva M.D."/>
            <person name="Binneck E."/>
            <person name="de Melo N.F."/>
            <person name="da Silva R.H."/>
            <person name="de Melo A.L.T.M."/>
            <person name="Pandolfi V."/>
            <person name="Bustamante F.O."/>
            <person name="Brasileiro-Vidal A.C."/>
            <person name="Benko-Iseppon A.M."/>
        </authorList>
    </citation>
    <scope>NUCLEOTIDE SEQUENCE [LARGE SCALE GENOMIC DNA]</scope>
    <source>
        <tissue evidence="2">Leaves</tissue>
    </source>
</reference>
<dbReference type="Proteomes" id="UP001341840">
    <property type="component" value="Unassembled WGS sequence"/>
</dbReference>
<evidence type="ECO:0000313" key="2">
    <source>
        <dbReference type="EMBL" id="MED6128334.1"/>
    </source>
</evidence>
<gene>
    <name evidence="2" type="ORF">PIB30_096737</name>
</gene>
<proteinExistence type="predicted"/>
<evidence type="ECO:0000256" key="1">
    <source>
        <dbReference type="SAM" id="MobiDB-lite"/>
    </source>
</evidence>
<name>A0ABU6RWM8_9FABA</name>
<accession>A0ABU6RWM8</accession>
<evidence type="ECO:0000313" key="3">
    <source>
        <dbReference type="Proteomes" id="UP001341840"/>
    </source>
</evidence>
<organism evidence="2 3">
    <name type="scientific">Stylosanthes scabra</name>
    <dbReference type="NCBI Taxonomy" id="79078"/>
    <lineage>
        <taxon>Eukaryota</taxon>
        <taxon>Viridiplantae</taxon>
        <taxon>Streptophyta</taxon>
        <taxon>Embryophyta</taxon>
        <taxon>Tracheophyta</taxon>
        <taxon>Spermatophyta</taxon>
        <taxon>Magnoliopsida</taxon>
        <taxon>eudicotyledons</taxon>
        <taxon>Gunneridae</taxon>
        <taxon>Pentapetalae</taxon>
        <taxon>rosids</taxon>
        <taxon>fabids</taxon>
        <taxon>Fabales</taxon>
        <taxon>Fabaceae</taxon>
        <taxon>Papilionoideae</taxon>
        <taxon>50 kb inversion clade</taxon>
        <taxon>dalbergioids sensu lato</taxon>
        <taxon>Dalbergieae</taxon>
        <taxon>Pterocarpus clade</taxon>
        <taxon>Stylosanthes</taxon>
    </lineage>
</organism>
<feature type="compositionally biased region" description="Low complexity" evidence="1">
    <location>
        <begin position="106"/>
        <end position="116"/>
    </location>
</feature>
<dbReference type="EMBL" id="JASCZI010032528">
    <property type="protein sequence ID" value="MED6128334.1"/>
    <property type="molecule type" value="Genomic_DNA"/>
</dbReference>
<protein>
    <submittedName>
        <fullName evidence="2">Uncharacterized protein</fullName>
    </submittedName>
</protein>
<feature type="compositionally biased region" description="Basic and acidic residues" evidence="1">
    <location>
        <begin position="59"/>
        <end position="91"/>
    </location>
</feature>
<feature type="region of interest" description="Disordered" evidence="1">
    <location>
        <begin position="35"/>
        <end position="122"/>
    </location>
</feature>
<comment type="caution">
    <text evidence="2">The sequence shown here is derived from an EMBL/GenBank/DDBJ whole genome shotgun (WGS) entry which is preliminary data.</text>
</comment>